<feature type="compositionally biased region" description="Basic and acidic residues" evidence="1">
    <location>
        <begin position="35"/>
        <end position="47"/>
    </location>
</feature>
<dbReference type="Proteomes" id="UP001141552">
    <property type="component" value="Unassembled WGS sequence"/>
</dbReference>
<proteinExistence type="predicted"/>
<organism evidence="2 3">
    <name type="scientific">Turnera subulata</name>
    <dbReference type="NCBI Taxonomy" id="218843"/>
    <lineage>
        <taxon>Eukaryota</taxon>
        <taxon>Viridiplantae</taxon>
        <taxon>Streptophyta</taxon>
        <taxon>Embryophyta</taxon>
        <taxon>Tracheophyta</taxon>
        <taxon>Spermatophyta</taxon>
        <taxon>Magnoliopsida</taxon>
        <taxon>eudicotyledons</taxon>
        <taxon>Gunneridae</taxon>
        <taxon>Pentapetalae</taxon>
        <taxon>rosids</taxon>
        <taxon>fabids</taxon>
        <taxon>Malpighiales</taxon>
        <taxon>Passifloraceae</taxon>
        <taxon>Turnera</taxon>
    </lineage>
</organism>
<sequence>MKQKKKQGDFRSKRDYLQCGDGSGSEAVRSSFDIAKSDDDAIRDQGHHFQLHPSASCPYNNQHLHQGVEIKKFKKERHPHHAPVHVTSVKNEPQHLKDDRVSQVGCCASFIYCFRRC</sequence>
<evidence type="ECO:0000313" key="3">
    <source>
        <dbReference type="Proteomes" id="UP001141552"/>
    </source>
</evidence>
<protein>
    <submittedName>
        <fullName evidence="2">Uncharacterized protein</fullName>
    </submittedName>
</protein>
<dbReference type="EMBL" id="JAKUCV010007780">
    <property type="protein sequence ID" value="KAJ4822003.1"/>
    <property type="molecule type" value="Genomic_DNA"/>
</dbReference>
<feature type="region of interest" description="Disordered" evidence="1">
    <location>
        <begin position="1"/>
        <end position="47"/>
    </location>
</feature>
<gene>
    <name evidence="2" type="ORF">Tsubulata_048411</name>
</gene>
<reference evidence="2" key="1">
    <citation type="submission" date="2022-02" db="EMBL/GenBank/DDBJ databases">
        <authorList>
            <person name="Henning P.M."/>
            <person name="McCubbin A.G."/>
            <person name="Shore J.S."/>
        </authorList>
    </citation>
    <scope>NUCLEOTIDE SEQUENCE</scope>
    <source>
        <strain evidence="2">F60SS</strain>
        <tissue evidence="2">Leaves</tissue>
    </source>
</reference>
<keyword evidence="3" id="KW-1185">Reference proteome</keyword>
<dbReference type="AlphaFoldDB" id="A0A9Q0EYE5"/>
<evidence type="ECO:0000313" key="2">
    <source>
        <dbReference type="EMBL" id="KAJ4822003.1"/>
    </source>
</evidence>
<comment type="caution">
    <text evidence="2">The sequence shown here is derived from an EMBL/GenBank/DDBJ whole genome shotgun (WGS) entry which is preliminary data.</text>
</comment>
<evidence type="ECO:0000256" key="1">
    <source>
        <dbReference type="SAM" id="MobiDB-lite"/>
    </source>
</evidence>
<name>A0A9Q0EYE5_9ROSI</name>
<feature type="non-terminal residue" evidence="2">
    <location>
        <position position="1"/>
    </location>
</feature>
<feature type="compositionally biased region" description="Basic and acidic residues" evidence="1">
    <location>
        <begin position="1"/>
        <end position="16"/>
    </location>
</feature>
<accession>A0A9Q0EYE5</accession>
<reference evidence="2" key="2">
    <citation type="journal article" date="2023" name="Plants (Basel)">
        <title>Annotation of the Turnera subulata (Passifloraceae) Draft Genome Reveals the S-Locus Evolved after the Divergence of Turneroideae from Passifloroideae in a Stepwise Manner.</title>
        <authorList>
            <person name="Henning P.M."/>
            <person name="Roalson E.H."/>
            <person name="Mir W."/>
            <person name="McCubbin A.G."/>
            <person name="Shore J.S."/>
        </authorList>
    </citation>
    <scope>NUCLEOTIDE SEQUENCE</scope>
    <source>
        <strain evidence="2">F60SS</strain>
    </source>
</reference>